<protein>
    <submittedName>
        <fullName evidence="1">Helix-hairpin-helix domain-containing protein</fullName>
    </submittedName>
</protein>
<dbReference type="PANTHER" id="PTHR21180">
    <property type="entry name" value="ENDONUCLEASE/EXONUCLEASE/PHOSPHATASE FAMILY DOMAIN-CONTAINING PROTEIN 1"/>
    <property type="match status" value="1"/>
</dbReference>
<proteinExistence type="predicted"/>
<dbReference type="Pfam" id="PF12836">
    <property type="entry name" value="HHH_3"/>
    <property type="match status" value="2"/>
</dbReference>
<reference evidence="1 2" key="2">
    <citation type="submission" date="2019-07" db="EMBL/GenBank/DDBJ databases">
        <title>Seonamhaeicola sp. W255 draft genome.</title>
        <authorList>
            <person name="Zhang X.-Y."/>
            <person name="Zhang R."/>
            <person name="Zhong Y.-L."/>
            <person name="Du Z.-J."/>
        </authorList>
    </citation>
    <scope>NUCLEOTIDE SEQUENCE [LARGE SCALE GENOMIC DNA]</scope>
    <source>
        <strain evidence="1 2">W255</strain>
    </source>
</reference>
<dbReference type="Gene3D" id="1.10.150.320">
    <property type="entry name" value="Photosystem II 12 kDa extrinsic protein"/>
    <property type="match status" value="2"/>
</dbReference>
<dbReference type="PANTHER" id="PTHR21180:SF32">
    <property type="entry name" value="ENDONUCLEASE_EXONUCLEASE_PHOSPHATASE FAMILY DOMAIN-CONTAINING PROTEIN 1"/>
    <property type="match status" value="1"/>
</dbReference>
<dbReference type="SUPFAM" id="SSF47781">
    <property type="entry name" value="RuvA domain 2-like"/>
    <property type="match status" value="2"/>
</dbReference>
<dbReference type="Proteomes" id="UP000295814">
    <property type="component" value="Unassembled WGS sequence"/>
</dbReference>
<dbReference type="InterPro" id="IPR010994">
    <property type="entry name" value="RuvA_2-like"/>
</dbReference>
<dbReference type="AlphaFoldDB" id="A0A562YGZ9"/>
<keyword evidence="2" id="KW-1185">Reference proteome</keyword>
<evidence type="ECO:0000313" key="2">
    <source>
        <dbReference type="Proteomes" id="UP000295814"/>
    </source>
</evidence>
<dbReference type="EMBL" id="SMZJ02000001">
    <property type="protein sequence ID" value="TWO34293.1"/>
    <property type="molecule type" value="Genomic_DNA"/>
</dbReference>
<reference evidence="1 2" key="1">
    <citation type="submission" date="2019-03" db="EMBL/GenBank/DDBJ databases">
        <authorList>
            <person name="Zhong Y.L."/>
        </authorList>
    </citation>
    <scope>NUCLEOTIDE SEQUENCE [LARGE SCALE GENOMIC DNA]</scope>
    <source>
        <strain evidence="1 2">W255</strain>
    </source>
</reference>
<dbReference type="OrthoDB" id="981124at2"/>
<organism evidence="1 2">
    <name type="scientific">Seonamhaeicola sediminis</name>
    <dbReference type="NCBI Taxonomy" id="2528206"/>
    <lineage>
        <taxon>Bacteria</taxon>
        <taxon>Pseudomonadati</taxon>
        <taxon>Bacteroidota</taxon>
        <taxon>Flavobacteriia</taxon>
        <taxon>Flavobacteriales</taxon>
        <taxon>Flavobacteriaceae</taxon>
    </lineage>
</organism>
<dbReference type="InterPro" id="IPR051675">
    <property type="entry name" value="Endo/Exo/Phosphatase_dom_1"/>
</dbReference>
<accession>A0A562YGZ9</accession>
<dbReference type="RefSeq" id="WP_133355104.1">
    <property type="nucleotide sequence ID" value="NZ_SMZJ02000001.1"/>
</dbReference>
<sequence>MKSHFTFTKEQRKGILFLLLIIVLCQCAYFFIDFASNDIVINKEELARFQEEIDSLKKIEIEARKPKVFPFNPNYITDYKGANLGMSTEEIDRLITFRNHGNWINSAEQFQQVTKVSDSLLNIIAPYFKFPDWVLNPVRASSWNGEINENRPRTFAQKQDLNKVTALQLQKISGIGAILSERIIKYRNKFIGGFIADEQLQDVYGLTPEVIEQLTNEFTVKTPRQIKKINLNKATVDELVTIQHIDYEIAHNIVEQRVLREGFESINDLTKVKDFPSNKLEIIKLYLLLE</sequence>
<name>A0A562YGZ9_9FLAO</name>
<comment type="caution">
    <text evidence="1">The sequence shown here is derived from an EMBL/GenBank/DDBJ whole genome shotgun (WGS) entry which is preliminary data.</text>
</comment>
<evidence type="ECO:0000313" key="1">
    <source>
        <dbReference type="EMBL" id="TWO34293.1"/>
    </source>
</evidence>
<gene>
    <name evidence="1" type="ORF">E1J38_000125</name>
</gene>